<evidence type="ECO:0000256" key="1">
    <source>
        <dbReference type="SAM" id="Phobius"/>
    </source>
</evidence>
<dbReference type="Pfam" id="PF00535">
    <property type="entry name" value="Glycos_transf_2"/>
    <property type="match status" value="1"/>
</dbReference>
<keyword evidence="1" id="KW-0472">Membrane</keyword>
<keyword evidence="1" id="KW-1133">Transmembrane helix</keyword>
<feature type="transmembrane region" description="Helical" evidence="1">
    <location>
        <begin position="273"/>
        <end position="294"/>
    </location>
</feature>
<keyword evidence="1" id="KW-0812">Transmembrane</keyword>
<feature type="transmembrane region" description="Helical" evidence="1">
    <location>
        <begin position="246"/>
        <end position="267"/>
    </location>
</feature>
<dbReference type="PANTHER" id="PTHR48090">
    <property type="entry name" value="UNDECAPRENYL-PHOSPHATE 4-DEOXY-4-FORMAMIDO-L-ARABINOSE TRANSFERASE-RELATED"/>
    <property type="match status" value="1"/>
</dbReference>
<dbReference type="InterPro" id="IPR001173">
    <property type="entry name" value="Glyco_trans_2-like"/>
</dbReference>
<organism evidence="3 4">
    <name type="scientific">Halopelagius inordinatus</name>
    <dbReference type="NCBI Taxonomy" id="553467"/>
    <lineage>
        <taxon>Archaea</taxon>
        <taxon>Methanobacteriati</taxon>
        <taxon>Methanobacteriota</taxon>
        <taxon>Stenosarchaea group</taxon>
        <taxon>Halobacteria</taxon>
        <taxon>Halobacteriales</taxon>
        <taxon>Haloferacaceae</taxon>
    </lineage>
</organism>
<keyword evidence="4" id="KW-1185">Reference proteome</keyword>
<dbReference type="Proteomes" id="UP000198876">
    <property type="component" value="Unassembled WGS sequence"/>
</dbReference>
<dbReference type="PANTHER" id="PTHR48090:SF7">
    <property type="entry name" value="RFBJ PROTEIN"/>
    <property type="match status" value="1"/>
</dbReference>
<dbReference type="OrthoDB" id="11098at2157"/>
<dbReference type="GO" id="GO:0016740">
    <property type="term" value="F:transferase activity"/>
    <property type="evidence" value="ECO:0007669"/>
    <property type="project" value="UniProtKB-KW"/>
</dbReference>
<proteinExistence type="predicted"/>
<gene>
    <name evidence="3" type="ORF">SAMN04488063_3168</name>
</gene>
<feature type="domain" description="Glycosyltransferase 2-like" evidence="2">
    <location>
        <begin position="23"/>
        <end position="180"/>
    </location>
</feature>
<dbReference type="Gene3D" id="3.90.550.10">
    <property type="entry name" value="Spore Coat Polysaccharide Biosynthesis Protein SpsA, Chain A"/>
    <property type="match status" value="1"/>
</dbReference>
<evidence type="ECO:0000313" key="4">
    <source>
        <dbReference type="Proteomes" id="UP000198876"/>
    </source>
</evidence>
<evidence type="ECO:0000313" key="3">
    <source>
        <dbReference type="EMBL" id="SFG87144.1"/>
    </source>
</evidence>
<name>A0A1I2VCQ9_9EURY</name>
<dbReference type="RefSeq" id="WP_092893539.1">
    <property type="nucleotide sequence ID" value="NZ_FOOQ01000005.1"/>
</dbReference>
<dbReference type="STRING" id="553467.SAMN04488063_3168"/>
<protein>
    <submittedName>
        <fullName evidence="3">Glycosyltransferase involved in cell wall bisynthesis</fullName>
    </submittedName>
</protein>
<accession>A0A1I2VCQ9</accession>
<sequence length="307" mass="32320">MDSTAEGREAIQTADAGRTDALVVIPAYNEAATIGSVVIEARTVAGEVLVVDDGSADATAELAEAAGARVVRHEVNRGKGKAIENAFEYARENGWQYLVLLDGDWQHRPKEAETLLSACAEGPDHIIIGSRYLEGNRDDTSLYRRVGQRILDGITEANTGYSVTDSQSGFRAFDRTAIETLAVTDEGFGVESQMLASANERGLSVGEVPISVNYDVPHPNTSNPVRHGVSVAIRLLRAGAIRNPRLFLGVPGAAFAAGGLLGVWWILTAGVSGTLSLVAGVLLSSVLCVVGVVLTTMSVRADGAGQY</sequence>
<dbReference type="SUPFAM" id="SSF53448">
    <property type="entry name" value="Nucleotide-diphospho-sugar transferases"/>
    <property type="match status" value="1"/>
</dbReference>
<dbReference type="InterPro" id="IPR050256">
    <property type="entry name" value="Glycosyltransferase_2"/>
</dbReference>
<reference evidence="4" key="1">
    <citation type="submission" date="2016-10" db="EMBL/GenBank/DDBJ databases">
        <authorList>
            <person name="Varghese N."/>
            <person name="Submissions S."/>
        </authorList>
    </citation>
    <scope>NUCLEOTIDE SEQUENCE [LARGE SCALE GENOMIC DNA]</scope>
    <source>
        <strain evidence="4">CGMCC 1.7739</strain>
    </source>
</reference>
<dbReference type="EMBL" id="FOOQ01000005">
    <property type="protein sequence ID" value="SFG87144.1"/>
    <property type="molecule type" value="Genomic_DNA"/>
</dbReference>
<keyword evidence="3" id="KW-0808">Transferase</keyword>
<dbReference type="CDD" id="cd04179">
    <property type="entry name" value="DPM_DPG-synthase_like"/>
    <property type="match status" value="1"/>
</dbReference>
<evidence type="ECO:0000259" key="2">
    <source>
        <dbReference type="Pfam" id="PF00535"/>
    </source>
</evidence>
<dbReference type="InterPro" id="IPR029044">
    <property type="entry name" value="Nucleotide-diphossugar_trans"/>
</dbReference>
<dbReference type="AlphaFoldDB" id="A0A1I2VCQ9"/>